<evidence type="ECO:0000256" key="1">
    <source>
        <dbReference type="ARBA" id="ARBA00004496"/>
    </source>
</evidence>
<evidence type="ECO:0000256" key="3">
    <source>
        <dbReference type="ARBA" id="ARBA00022741"/>
    </source>
</evidence>
<dbReference type="InterPro" id="IPR007330">
    <property type="entry name" value="MIT_dom"/>
</dbReference>
<evidence type="ECO:0000256" key="2">
    <source>
        <dbReference type="ARBA" id="ARBA00022490"/>
    </source>
</evidence>
<dbReference type="InterPro" id="IPR027417">
    <property type="entry name" value="P-loop_NTPase"/>
</dbReference>
<protein>
    <submittedName>
        <fullName evidence="7">ATPase central domain-containing protein</fullName>
    </submittedName>
</protein>
<evidence type="ECO:0000259" key="5">
    <source>
        <dbReference type="SMART" id="SM00382"/>
    </source>
</evidence>
<keyword evidence="3" id="KW-0547">Nucleotide-binding</keyword>
<dbReference type="Pfam" id="PF04212">
    <property type="entry name" value="MIT"/>
    <property type="match status" value="1"/>
</dbReference>
<dbReference type="Gene3D" id="1.20.58.80">
    <property type="entry name" value="Phosphotransferase system, lactose/cellobiose-type IIA subunit"/>
    <property type="match status" value="1"/>
</dbReference>
<name>A0A075FMF8_9ARCH</name>
<dbReference type="PANTHER" id="PTHR23074:SF83">
    <property type="entry name" value="VACUOLAR PROTEIN SORTING-ASSOCIATED PROTEIN 4A"/>
    <property type="match status" value="1"/>
</dbReference>
<dbReference type="SUPFAM" id="SSF52540">
    <property type="entry name" value="P-loop containing nucleoside triphosphate hydrolases"/>
    <property type="match status" value="1"/>
</dbReference>
<dbReference type="AlphaFoldDB" id="A0A075FMF8"/>
<dbReference type="GO" id="GO:0005524">
    <property type="term" value="F:ATP binding"/>
    <property type="evidence" value="ECO:0007669"/>
    <property type="project" value="UniProtKB-KW"/>
</dbReference>
<dbReference type="SUPFAM" id="SSF116846">
    <property type="entry name" value="MIT domain"/>
    <property type="match status" value="1"/>
</dbReference>
<dbReference type="Pfam" id="PF00004">
    <property type="entry name" value="AAA"/>
    <property type="match status" value="1"/>
</dbReference>
<organism evidence="7">
    <name type="scientific">uncultured marine thaumarchaeote AD1000_24_H07</name>
    <dbReference type="NCBI Taxonomy" id="1455902"/>
    <lineage>
        <taxon>Archaea</taxon>
        <taxon>Nitrososphaerota</taxon>
        <taxon>environmental samples</taxon>
    </lineage>
</organism>
<sequence length="400" mass="44633">MTTAPAKQIEDTASQYAAEAIRLDSHGSYGTAISMYQRAISTMLKMVKLYPNYSLNNLYIERTKSYQKRIEDLRSLEKINGDSPIASSSNSNNNSSDDAVRQKLVQSLKATYEELVLVDKPEISMNDIIGLEDSKRILKESIVFPAERPDLFPLGWPKGILLYGPPGCGKTMLAAAAAAEIDSLFFTVDAASIMSKWLGQAEQNVAKLFNTARDTISKTNSPVIIFIDELDSLLGARKQEVGGEVRARNQFLKEMDGIQEKDRHLPLYIVGATNKPWSLEMPFLRRFQKRVYVPIPSEDSRLDMFKHYTSPLHLANDVDISEIAAKSDGHSGSDIKDICQAVQIRVVSELFESGQADDHESKPRVISAKDFQAVMSLRKPSISLQALKTYSAWTENFKAL</sequence>
<comment type="subcellular location">
    <subcellularLocation>
        <location evidence="1">Cytoplasm</location>
    </subcellularLocation>
</comment>
<evidence type="ECO:0000259" key="6">
    <source>
        <dbReference type="SMART" id="SM00745"/>
    </source>
</evidence>
<dbReference type="FunFam" id="3.40.50.300:FF:001054">
    <property type="entry name" value="ATPase, AAA family, putative"/>
    <property type="match status" value="1"/>
</dbReference>
<dbReference type="Gene3D" id="3.40.50.300">
    <property type="entry name" value="P-loop containing nucleotide triphosphate hydrolases"/>
    <property type="match status" value="1"/>
</dbReference>
<keyword evidence="2" id="KW-0963">Cytoplasm</keyword>
<dbReference type="SMART" id="SM00745">
    <property type="entry name" value="MIT"/>
    <property type="match status" value="1"/>
</dbReference>
<accession>A0A075FMF8</accession>
<feature type="domain" description="AAA+ ATPase" evidence="5">
    <location>
        <begin position="156"/>
        <end position="297"/>
    </location>
</feature>
<dbReference type="EMBL" id="KF900370">
    <property type="protein sequence ID" value="AIE92584.1"/>
    <property type="molecule type" value="Genomic_DNA"/>
</dbReference>
<dbReference type="InterPro" id="IPR036181">
    <property type="entry name" value="MIT_dom_sf"/>
</dbReference>
<dbReference type="PANTHER" id="PTHR23074">
    <property type="entry name" value="AAA DOMAIN-CONTAINING"/>
    <property type="match status" value="1"/>
</dbReference>
<dbReference type="Pfam" id="PF17862">
    <property type="entry name" value="AAA_lid_3"/>
    <property type="match status" value="1"/>
</dbReference>
<dbReference type="GO" id="GO:0016887">
    <property type="term" value="F:ATP hydrolysis activity"/>
    <property type="evidence" value="ECO:0007669"/>
    <property type="project" value="InterPro"/>
</dbReference>
<evidence type="ECO:0000256" key="4">
    <source>
        <dbReference type="ARBA" id="ARBA00022840"/>
    </source>
</evidence>
<reference evidence="7" key="1">
    <citation type="journal article" date="2014" name="Genome Biol. Evol.">
        <title>Pangenome evidence for extensive interdomain horizontal transfer affecting lineage core and shell genes in uncultured planktonic thaumarchaeota and euryarchaeota.</title>
        <authorList>
            <person name="Deschamps P."/>
            <person name="Zivanovic Y."/>
            <person name="Moreira D."/>
            <person name="Rodriguez-Valera F."/>
            <person name="Lopez-Garcia P."/>
        </authorList>
    </citation>
    <scope>NUCLEOTIDE SEQUENCE</scope>
</reference>
<dbReference type="GO" id="GO:0005737">
    <property type="term" value="C:cytoplasm"/>
    <property type="evidence" value="ECO:0007669"/>
    <property type="project" value="UniProtKB-SubCell"/>
</dbReference>
<dbReference type="InterPro" id="IPR003593">
    <property type="entry name" value="AAA+_ATPase"/>
</dbReference>
<keyword evidence="4" id="KW-0067">ATP-binding</keyword>
<dbReference type="Gene3D" id="1.10.8.60">
    <property type="match status" value="1"/>
</dbReference>
<feature type="domain" description="MIT" evidence="6">
    <location>
        <begin position="6"/>
        <end position="81"/>
    </location>
</feature>
<proteinExistence type="predicted"/>
<dbReference type="InterPro" id="IPR050304">
    <property type="entry name" value="MT-severing_AAA_ATPase"/>
</dbReference>
<dbReference type="InterPro" id="IPR003959">
    <property type="entry name" value="ATPase_AAA_core"/>
</dbReference>
<evidence type="ECO:0000313" key="7">
    <source>
        <dbReference type="EMBL" id="AIE92584.1"/>
    </source>
</evidence>
<dbReference type="SMART" id="SM00382">
    <property type="entry name" value="AAA"/>
    <property type="match status" value="1"/>
</dbReference>
<dbReference type="InterPro" id="IPR041569">
    <property type="entry name" value="AAA_lid_3"/>
</dbReference>